<evidence type="ECO:0000259" key="2">
    <source>
        <dbReference type="Pfam" id="PF13843"/>
    </source>
</evidence>
<organism evidence="3 4">
    <name type="scientific">Coregonus suidteri</name>
    <dbReference type="NCBI Taxonomy" id="861788"/>
    <lineage>
        <taxon>Eukaryota</taxon>
        <taxon>Metazoa</taxon>
        <taxon>Chordata</taxon>
        <taxon>Craniata</taxon>
        <taxon>Vertebrata</taxon>
        <taxon>Euteleostomi</taxon>
        <taxon>Actinopterygii</taxon>
        <taxon>Neopterygii</taxon>
        <taxon>Teleostei</taxon>
        <taxon>Protacanthopterygii</taxon>
        <taxon>Salmoniformes</taxon>
        <taxon>Salmonidae</taxon>
        <taxon>Coregoninae</taxon>
        <taxon>Coregonus</taxon>
    </lineage>
</organism>
<dbReference type="AlphaFoldDB" id="A0AAN8M778"/>
<comment type="caution">
    <text evidence="3">The sequence shown here is derived from an EMBL/GenBank/DDBJ whole genome shotgun (WGS) entry which is preliminary data.</text>
</comment>
<protein>
    <recommendedName>
        <fullName evidence="2">PiggyBac transposable element-derived protein domain-containing protein</fullName>
    </recommendedName>
</protein>
<feature type="domain" description="PiggyBac transposable element-derived protein" evidence="2">
    <location>
        <begin position="1"/>
        <end position="172"/>
    </location>
</feature>
<sequence length="481" mass="53957">MQVYTGKPPGGVPEKNQGMRVVLDMSEGLQGHNITCANFFTSYRLGVELQKRKLTMVGTIRKNKPELPSELLKMQGRAVHSSKLAFSENATVVSYCPKKNKNVLVMSTMHKDASLSAREDIKPQIILDYNSTKGGVDNLDKVTATYSCQRMTARWPLVIFYNIVDVSAYNAYVLWTEINQQWNGGKLYRRRLFLEELGKALITPKIQRRVRPPRSTAAASAVQKIQAGPSTHASNQPEMDPVDTGSGKKRKRCQLCPPRQDTKLLKHLQPCEDDSTLVAEIKRVMASDLSTRYRGTQDALNIATPLRFLRERPLLSAAGLLFATGSAVYFYSKYYGIGEDALATVESVDRVVTVEEDNEPTLDQEDPVLVQYVVEEVGHRPCLALIPWSGPLWVPSSPTYYLTHAGRMLVRELAVLNTQIFTVEQPISICFTPARRMVWKELSSQNEQVAIHMQYVDEELGSRTCLALIPWSGPLWVPALL</sequence>
<evidence type="ECO:0000256" key="1">
    <source>
        <dbReference type="SAM" id="MobiDB-lite"/>
    </source>
</evidence>
<dbReference type="PANTHER" id="PTHR46599">
    <property type="entry name" value="PIGGYBAC TRANSPOSABLE ELEMENT-DERIVED PROTEIN 4"/>
    <property type="match status" value="1"/>
</dbReference>
<reference evidence="3 4" key="1">
    <citation type="submission" date="2021-04" db="EMBL/GenBank/DDBJ databases">
        <authorList>
            <person name="De Guttry C."/>
            <person name="Zahm M."/>
            <person name="Klopp C."/>
            <person name="Cabau C."/>
            <person name="Louis A."/>
            <person name="Berthelot C."/>
            <person name="Parey E."/>
            <person name="Roest Crollius H."/>
            <person name="Montfort J."/>
            <person name="Robinson-Rechavi M."/>
            <person name="Bucao C."/>
            <person name="Bouchez O."/>
            <person name="Gislard M."/>
            <person name="Lluch J."/>
            <person name="Milhes M."/>
            <person name="Lampietro C."/>
            <person name="Lopez Roques C."/>
            <person name="Donnadieu C."/>
            <person name="Braasch I."/>
            <person name="Desvignes T."/>
            <person name="Postlethwait J."/>
            <person name="Bobe J."/>
            <person name="Wedekind C."/>
            <person name="Guiguen Y."/>
        </authorList>
    </citation>
    <scope>NUCLEOTIDE SEQUENCE [LARGE SCALE GENOMIC DNA]</scope>
    <source>
        <strain evidence="3">Cs_M1</strain>
        <tissue evidence="3">Blood</tissue>
    </source>
</reference>
<dbReference type="InterPro" id="IPR029526">
    <property type="entry name" value="PGBD"/>
</dbReference>
<dbReference type="Pfam" id="PF13843">
    <property type="entry name" value="DDE_Tnp_1_7"/>
    <property type="match status" value="1"/>
</dbReference>
<proteinExistence type="predicted"/>
<dbReference type="PANTHER" id="PTHR46599:SF6">
    <property type="entry name" value="DUAL SPECIFICITY PHOSPHATASE 26"/>
    <property type="match status" value="1"/>
</dbReference>
<gene>
    <name evidence="3" type="ORF">J4Q44_G00061080</name>
</gene>
<feature type="compositionally biased region" description="Polar residues" evidence="1">
    <location>
        <begin position="228"/>
        <end position="237"/>
    </location>
</feature>
<name>A0AAN8M778_9TELE</name>
<evidence type="ECO:0000313" key="4">
    <source>
        <dbReference type="Proteomes" id="UP001356427"/>
    </source>
</evidence>
<keyword evidence="4" id="KW-1185">Reference proteome</keyword>
<accession>A0AAN8M778</accession>
<feature type="region of interest" description="Disordered" evidence="1">
    <location>
        <begin position="208"/>
        <end position="253"/>
    </location>
</feature>
<evidence type="ECO:0000313" key="3">
    <source>
        <dbReference type="EMBL" id="KAK6323769.1"/>
    </source>
</evidence>
<dbReference type="EMBL" id="JAGTTL010000004">
    <property type="protein sequence ID" value="KAK6323769.1"/>
    <property type="molecule type" value="Genomic_DNA"/>
</dbReference>
<dbReference type="Proteomes" id="UP001356427">
    <property type="component" value="Unassembled WGS sequence"/>
</dbReference>